<comment type="similarity">
    <text evidence="2">Belongs to the eukaryotic ribosomal protein eL24 family.</text>
</comment>
<gene>
    <name evidence="10" type="ORF">X975_10581</name>
</gene>
<feature type="region of interest" description="Disordered" evidence="8">
    <location>
        <begin position="148"/>
        <end position="169"/>
    </location>
</feature>
<dbReference type="EMBL" id="KK116637">
    <property type="protein sequence ID" value="KFM68354.1"/>
    <property type="molecule type" value="Genomic_DNA"/>
</dbReference>
<evidence type="ECO:0000256" key="1">
    <source>
        <dbReference type="ARBA" id="ARBA00004123"/>
    </source>
</evidence>
<dbReference type="GO" id="GO:0042273">
    <property type="term" value="P:ribosomal large subunit biogenesis"/>
    <property type="evidence" value="ECO:0007669"/>
    <property type="project" value="TreeGrafter"/>
</dbReference>
<keyword evidence="3" id="KW-0690">Ribosome biogenesis</keyword>
<dbReference type="InterPro" id="IPR038630">
    <property type="entry name" value="L24e/L24_sf"/>
</dbReference>
<accession>A0A087TTB5</accession>
<evidence type="ECO:0000256" key="5">
    <source>
        <dbReference type="ARBA" id="ARBA00039784"/>
    </source>
</evidence>
<protein>
    <recommendedName>
        <fullName evidence="5">Probable ribosome biogenesis protein RLP24</fullName>
    </recommendedName>
</protein>
<dbReference type="OMA" id="TCYFCSG"/>
<comment type="function">
    <text evidence="6">Involved in the biogenesis of the 60S ribosomal subunit. Ensures the docking of NOG1 to pre-60S particles.</text>
</comment>
<organism evidence="10 11">
    <name type="scientific">Stegodyphus mimosarum</name>
    <name type="common">African social velvet spider</name>
    <dbReference type="NCBI Taxonomy" id="407821"/>
    <lineage>
        <taxon>Eukaryota</taxon>
        <taxon>Metazoa</taxon>
        <taxon>Ecdysozoa</taxon>
        <taxon>Arthropoda</taxon>
        <taxon>Chelicerata</taxon>
        <taxon>Arachnida</taxon>
        <taxon>Araneae</taxon>
        <taxon>Araneomorphae</taxon>
        <taxon>Entelegynae</taxon>
        <taxon>Eresoidea</taxon>
        <taxon>Eresidae</taxon>
        <taxon>Stegodyphus</taxon>
    </lineage>
</organism>
<keyword evidence="11" id="KW-1185">Reference proteome</keyword>
<proteinExistence type="inferred from homology"/>
<dbReference type="FunFam" id="2.30.170.20:FF:000001">
    <property type="entry name" value="probable ribosome biogenesis protein RLP24"/>
    <property type="match status" value="1"/>
</dbReference>
<dbReference type="Gene3D" id="2.30.170.20">
    <property type="entry name" value="Ribosomal protein L24e"/>
    <property type="match status" value="1"/>
</dbReference>
<comment type="subcellular location">
    <subcellularLocation>
        <location evidence="1">Nucleus</location>
    </subcellularLocation>
</comment>
<evidence type="ECO:0000256" key="4">
    <source>
        <dbReference type="ARBA" id="ARBA00023242"/>
    </source>
</evidence>
<evidence type="ECO:0000256" key="3">
    <source>
        <dbReference type="ARBA" id="ARBA00022517"/>
    </source>
</evidence>
<evidence type="ECO:0000256" key="8">
    <source>
        <dbReference type="SAM" id="MobiDB-lite"/>
    </source>
</evidence>
<dbReference type="InterPro" id="IPR011017">
    <property type="entry name" value="TRASH_dom"/>
</dbReference>
<dbReference type="PANTHER" id="PTHR10792:SF8">
    <property type="entry name" value="RIBOSOME BIOGENESIS PROTEIN RLP24-RELATED"/>
    <property type="match status" value="1"/>
</dbReference>
<dbReference type="InterPro" id="IPR000988">
    <property type="entry name" value="Ribosomal_eL24-rel_N"/>
</dbReference>
<dbReference type="Proteomes" id="UP000054359">
    <property type="component" value="Unassembled WGS sequence"/>
</dbReference>
<dbReference type="InterPro" id="IPR023442">
    <property type="entry name" value="Ribosomal_eL24_CS"/>
</dbReference>
<reference evidence="10 11" key="1">
    <citation type="submission" date="2013-11" db="EMBL/GenBank/DDBJ databases">
        <title>Genome sequencing of Stegodyphus mimosarum.</title>
        <authorList>
            <person name="Bechsgaard J."/>
        </authorList>
    </citation>
    <scope>NUCLEOTIDE SEQUENCE [LARGE SCALE GENOMIC DNA]</scope>
</reference>
<sequence length="169" mass="20376">MRVERCYFCSSPLYPGHGIQFIRNDCKVFRFCRSKCRKMFNRKKNPRKLKWTKAFRKAAGKELINDPAFEFEKRRNVPVQYNRELWQETIKTMKHVSQIKERREACHIKQRLKKGKVLAKEEDLKEVQRDMSLIRSVCAPTQLKIKQEETNRIVAREDQEEKPMEQEEA</sequence>
<evidence type="ECO:0000313" key="10">
    <source>
        <dbReference type="EMBL" id="KFM68354.1"/>
    </source>
</evidence>
<name>A0A087TTB5_STEMI</name>
<dbReference type="InterPro" id="IPR056366">
    <property type="entry name" value="Ribosomal_eL24"/>
</dbReference>
<evidence type="ECO:0000313" key="11">
    <source>
        <dbReference type="Proteomes" id="UP000054359"/>
    </source>
</evidence>
<dbReference type="SUPFAM" id="SSF57716">
    <property type="entry name" value="Glucocorticoid receptor-like (DNA-binding domain)"/>
    <property type="match status" value="1"/>
</dbReference>
<dbReference type="PANTHER" id="PTHR10792">
    <property type="entry name" value="60S RIBOSOMAL PROTEIN L24"/>
    <property type="match status" value="1"/>
</dbReference>
<evidence type="ECO:0000256" key="2">
    <source>
        <dbReference type="ARBA" id="ARBA00005647"/>
    </source>
</evidence>
<feature type="domain" description="TRASH" evidence="9">
    <location>
        <begin position="6"/>
        <end position="44"/>
    </location>
</feature>
<evidence type="ECO:0000256" key="6">
    <source>
        <dbReference type="ARBA" id="ARBA00059003"/>
    </source>
</evidence>
<dbReference type="PROSITE" id="PS01073">
    <property type="entry name" value="RIBOSOMAL_L24E"/>
    <property type="match status" value="1"/>
</dbReference>
<dbReference type="STRING" id="407821.A0A087TTB5"/>
<evidence type="ECO:0000256" key="7">
    <source>
        <dbReference type="ARBA" id="ARBA00064137"/>
    </source>
</evidence>
<dbReference type="SMART" id="SM00746">
    <property type="entry name" value="TRASH"/>
    <property type="match status" value="1"/>
</dbReference>
<dbReference type="CDD" id="cd00472">
    <property type="entry name" value="Ribosomal_L24e_L24"/>
    <property type="match status" value="1"/>
</dbReference>
<dbReference type="OrthoDB" id="10262490at2759"/>
<keyword evidence="4" id="KW-0539">Nucleus</keyword>
<dbReference type="GO" id="GO:0003735">
    <property type="term" value="F:structural constituent of ribosome"/>
    <property type="evidence" value="ECO:0007669"/>
    <property type="project" value="InterPro"/>
</dbReference>
<dbReference type="GO" id="GO:0005730">
    <property type="term" value="C:nucleolus"/>
    <property type="evidence" value="ECO:0007669"/>
    <property type="project" value="TreeGrafter"/>
</dbReference>
<dbReference type="Pfam" id="PF01246">
    <property type="entry name" value="Ribosomal_L24e"/>
    <property type="match status" value="1"/>
</dbReference>
<comment type="subunit">
    <text evidence="7">Associated with nucleolar and cytoplasmic pre-60S particles. At the end of biogenesis it dissociates from cytoplasmic pre-60S particles and is likely to be exchanged for its ribosomal homologue, RPL24.</text>
</comment>
<feature type="non-terminal residue" evidence="10">
    <location>
        <position position="169"/>
    </location>
</feature>
<dbReference type="AlphaFoldDB" id="A0A087TTB5"/>
<evidence type="ECO:0000259" key="9">
    <source>
        <dbReference type="SMART" id="SM00746"/>
    </source>
</evidence>